<comment type="caution">
    <text evidence="3">The sequence shown here is derived from an EMBL/GenBank/DDBJ whole genome shotgun (WGS) entry which is preliminary data.</text>
</comment>
<sequence>MLTARRRPLFFGAVLTVSAVLATVLYLTAYRPSRQSDTAAADEAVRAASSATVALLSYAPQTLDQDMERARTLMAGDFLTYYSKFTDEVVAPAVRTKGIQAAAQVVDAGLMEIRPNDAKVLLFLNQETVSRERPEPALTASSVVVSLAKVGTRWLISALDPV</sequence>
<evidence type="ECO:0000313" key="3">
    <source>
        <dbReference type="EMBL" id="ORB02746.1"/>
    </source>
</evidence>
<dbReference type="PANTHER" id="PTHR37042">
    <property type="entry name" value="OUTER MEMBRANE PROTEIN RV1973"/>
    <property type="match status" value="1"/>
</dbReference>
<evidence type="ECO:0000313" key="4">
    <source>
        <dbReference type="Proteomes" id="UP000192320"/>
    </source>
</evidence>
<dbReference type="EMBL" id="MVHZ01000004">
    <property type="protein sequence ID" value="ORB02746.1"/>
    <property type="molecule type" value="Genomic_DNA"/>
</dbReference>
<dbReference type="AlphaFoldDB" id="A0AA91RN11"/>
<dbReference type="PANTHER" id="PTHR37042:SF4">
    <property type="entry name" value="OUTER MEMBRANE PROTEIN RV1973"/>
    <property type="match status" value="1"/>
</dbReference>
<evidence type="ECO:0000256" key="2">
    <source>
        <dbReference type="ARBA" id="ARBA00023136"/>
    </source>
</evidence>
<keyword evidence="2" id="KW-0472">Membrane</keyword>
<proteinExistence type="predicted"/>
<evidence type="ECO:0000256" key="1">
    <source>
        <dbReference type="ARBA" id="ARBA00004370"/>
    </source>
</evidence>
<dbReference type="Proteomes" id="UP000192320">
    <property type="component" value="Unassembled WGS sequence"/>
</dbReference>
<reference evidence="3 4" key="1">
    <citation type="submission" date="2017-02" db="EMBL/GenBank/DDBJ databases">
        <title>The new phylogeny of genus Mycobacterium.</title>
        <authorList>
            <person name="Tortoli E."/>
            <person name="Trovato A."/>
            <person name="Cirillo D.M."/>
        </authorList>
    </citation>
    <scope>NUCLEOTIDE SEQUENCE [LARGE SCALE GENOMIC DNA]</scope>
    <source>
        <strain evidence="3 4">DSM 45633</strain>
    </source>
</reference>
<name>A0AA91RN11_9MYCO</name>
<dbReference type="GO" id="GO:0016020">
    <property type="term" value="C:membrane"/>
    <property type="evidence" value="ECO:0007669"/>
    <property type="project" value="UniProtKB-SubCell"/>
</dbReference>
<gene>
    <name evidence="3" type="ORF">BST33_06255</name>
</gene>
<keyword evidence="4" id="KW-1185">Reference proteome</keyword>
<accession>A0AA91RN11</accession>
<protein>
    <recommendedName>
        <fullName evidence="5">Twin-arginine translocation pathway signal</fullName>
    </recommendedName>
</protein>
<comment type="subcellular location">
    <subcellularLocation>
        <location evidence="1">Membrane</location>
    </subcellularLocation>
</comment>
<organism evidence="3 4">
    <name type="scientific">Mycolicibacter minnesotensis</name>
    <dbReference type="NCBI Taxonomy" id="1118379"/>
    <lineage>
        <taxon>Bacteria</taxon>
        <taxon>Bacillati</taxon>
        <taxon>Actinomycetota</taxon>
        <taxon>Actinomycetes</taxon>
        <taxon>Mycobacteriales</taxon>
        <taxon>Mycobacteriaceae</taxon>
        <taxon>Mycolicibacter</taxon>
    </lineage>
</organism>
<evidence type="ECO:0008006" key="5">
    <source>
        <dbReference type="Google" id="ProtNLM"/>
    </source>
</evidence>